<dbReference type="SUPFAM" id="SSF52047">
    <property type="entry name" value="RNI-like"/>
    <property type="match status" value="1"/>
</dbReference>
<keyword evidence="1" id="KW-1133">Transmembrane helix</keyword>
<dbReference type="Proteomes" id="UP000238322">
    <property type="component" value="Unassembled WGS sequence"/>
</dbReference>
<organism evidence="2 3">
    <name type="scientific">Blastopirellula marina</name>
    <dbReference type="NCBI Taxonomy" id="124"/>
    <lineage>
        <taxon>Bacteria</taxon>
        <taxon>Pseudomonadati</taxon>
        <taxon>Planctomycetota</taxon>
        <taxon>Planctomycetia</taxon>
        <taxon>Pirellulales</taxon>
        <taxon>Pirellulaceae</taxon>
        <taxon>Blastopirellula</taxon>
    </lineage>
</organism>
<keyword evidence="1" id="KW-0472">Membrane</keyword>
<evidence type="ECO:0000256" key="1">
    <source>
        <dbReference type="SAM" id="Phobius"/>
    </source>
</evidence>
<reference evidence="2 3" key="1">
    <citation type="submission" date="2018-02" db="EMBL/GenBank/DDBJ databases">
        <title>Comparative genomes isolates from brazilian mangrove.</title>
        <authorList>
            <person name="Araujo J.E."/>
            <person name="Taketani R.G."/>
            <person name="Silva M.C.P."/>
            <person name="Loureco M.V."/>
            <person name="Andreote F.D."/>
        </authorList>
    </citation>
    <scope>NUCLEOTIDE SEQUENCE [LARGE SCALE GENOMIC DNA]</scope>
    <source>
        <strain evidence="2 3">Hex-1 MGV</strain>
    </source>
</reference>
<dbReference type="RefSeq" id="WP_105331606.1">
    <property type="nucleotide sequence ID" value="NZ_PUHY01000012.1"/>
</dbReference>
<name>A0A2S8FK86_9BACT</name>
<evidence type="ECO:0000313" key="3">
    <source>
        <dbReference type="Proteomes" id="UP000238322"/>
    </source>
</evidence>
<evidence type="ECO:0008006" key="4">
    <source>
        <dbReference type="Google" id="ProtNLM"/>
    </source>
</evidence>
<feature type="transmembrane region" description="Helical" evidence="1">
    <location>
        <begin position="21"/>
        <end position="42"/>
    </location>
</feature>
<dbReference type="InterPro" id="IPR032675">
    <property type="entry name" value="LRR_dom_sf"/>
</dbReference>
<dbReference type="AlphaFoldDB" id="A0A2S8FK86"/>
<gene>
    <name evidence="2" type="ORF">C5Y83_20510</name>
</gene>
<dbReference type="Gene3D" id="3.80.10.10">
    <property type="entry name" value="Ribonuclease Inhibitor"/>
    <property type="match status" value="1"/>
</dbReference>
<comment type="caution">
    <text evidence="2">The sequence shown here is derived from an EMBL/GenBank/DDBJ whole genome shotgun (WGS) entry which is preliminary data.</text>
</comment>
<evidence type="ECO:0000313" key="2">
    <source>
        <dbReference type="EMBL" id="PQO32595.1"/>
    </source>
</evidence>
<protein>
    <recommendedName>
        <fullName evidence="4">Leucine-rich repeat domain-containing protein</fullName>
    </recommendedName>
</protein>
<dbReference type="OrthoDB" id="272105at2"/>
<keyword evidence="1" id="KW-0812">Transmembrane</keyword>
<accession>A0A2S8FK86</accession>
<proteinExistence type="predicted"/>
<sequence length="266" mass="30962">MDESVSKSTPKTRSWRIRWSLRVFIAGITLTSVLVAIPAHWMRIGNTHLEVSRHLQEQGAILEWELYRNVPSQVWVSFSPKPVTITQKEKHEPEWMRSLGCVSMFQRIDSIRIVHGSPGPVSRFFKHVAKLDRVDKIWLDHSSVDRYQLESLLERVDLNSLWLDETNIGLHELSAMQYSKLKELRLRRSNVSTEFLSSLPDNLQRLDLEGCTFGQASLQSLIRLKKLTHINLRLTDIEKSTVLKLRDSMPWCEIVWQPRPFGVINQ</sequence>
<dbReference type="EMBL" id="PUHY01000012">
    <property type="protein sequence ID" value="PQO32595.1"/>
    <property type="molecule type" value="Genomic_DNA"/>
</dbReference>